<keyword evidence="3" id="KW-0732">Signal</keyword>
<comment type="similarity">
    <text evidence="2">Belongs to the SusD family.</text>
</comment>
<gene>
    <name evidence="8" type="ORF">SAMN03080598_04189</name>
</gene>
<dbReference type="RefSeq" id="WP_103926727.1">
    <property type="nucleotide sequence ID" value="NZ_FNVR01000048.1"/>
</dbReference>
<feature type="domain" description="RagB/SusD" evidence="6">
    <location>
        <begin position="272"/>
        <end position="568"/>
    </location>
</feature>
<dbReference type="InterPro" id="IPR033985">
    <property type="entry name" value="SusD-like_N"/>
</dbReference>
<evidence type="ECO:0000313" key="8">
    <source>
        <dbReference type="EMBL" id="SEG49047.1"/>
    </source>
</evidence>
<keyword evidence="4" id="KW-0472">Membrane</keyword>
<dbReference type="InterPro" id="IPR011990">
    <property type="entry name" value="TPR-like_helical_dom_sf"/>
</dbReference>
<dbReference type="Pfam" id="PF07980">
    <property type="entry name" value="SusD_RagB"/>
    <property type="match status" value="1"/>
</dbReference>
<evidence type="ECO:0000259" key="7">
    <source>
        <dbReference type="Pfam" id="PF14322"/>
    </source>
</evidence>
<evidence type="ECO:0000313" key="9">
    <source>
        <dbReference type="Proteomes" id="UP000236736"/>
    </source>
</evidence>
<dbReference type="Gene3D" id="1.25.40.390">
    <property type="match status" value="1"/>
</dbReference>
<dbReference type="STRING" id="1120964.GCA_001313265_07553"/>
<keyword evidence="9" id="KW-1185">Reference proteome</keyword>
<dbReference type="AlphaFoldDB" id="A0A1H6ALT5"/>
<dbReference type="OrthoDB" id="9792139at2"/>
<feature type="domain" description="SusD-like N-terminal" evidence="7">
    <location>
        <begin position="72"/>
        <end position="229"/>
    </location>
</feature>
<name>A0A1H6ALT5_9BACT</name>
<reference evidence="9" key="1">
    <citation type="submission" date="2016-10" db="EMBL/GenBank/DDBJ databases">
        <authorList>
            <person name="Varghese N."/>
            <person name="Submissions S."/>
        </authorList>
    </citation>
    <scope>NUCLEOTIDE SEQUENCE [LARGE SCALE GENOMIC DNA]</scope>
    <source>
        <strain evidence="9">DSM 17298</strain>
    </source>
</reference>
<protein>
    <submittedName>
        <fullName evidence="8">Starch-binding associating with outer membrane</fullName>
    </submittedName>
</protein>
<evidence type="ECO:0000256" key="3">
    <source>
        <dbReference type="ARBA" id="ARBA00022729"/>
    </source>
</evidence>
<dbReference type="Pfam" id="PF14322">
    <property type="entry name" value="SusD-like_3"/>
    <property type="match status" value="1"/>
</dbReference>
<evidence type="ECO:0000256" key="1">
    <source>
        <dbReference type="ARBA" id="ARBA00004442"/>
    </source>
</evidence>
<dbReference type="Proteomes" id="UP000236736">
    <property type="component" value="Unassembled WGS sequence"/>
</dbReference>
<organism evidence="8 9">
    <name type="scientific">Algoriphagus boritolerans DSM 17298 = JCM 18970</name>
    <dbReference type="NCBI Taxonomy" id="1120964"/>
    <lineage>
        <taxon>Bacteria</taxon>
        <taxon>Pseudomonadati</taxon>
        <taxon>Bacteroidota</taxon>
        <taxon>Cytophagia</taxon>
        <taxon>Cytophagales</taxon>
        <taxon>Cyclobacteriaceae</taxon>
        <taxon>Algoriphagus</taxon>
    </lineage>
</organism>
<dbReference type="EMBL" id="FNVR01000048">
    <property type="protein sequence ID" value="SEG49047.1"/>
    <property type="molecule type" value="Genomic_DNA"/>
</dbReference>
<dbReference type="GO" id="GO:0009279">
    <property type="term" value="C:cell outer membrane"/>
    <property type="evidence" value="ECO:0007669"/>
    <property type="project" value="UniProtKB-SubCell"/>
</dbReference>
<dbReference type="PROSITE" id="PS51257">
    <property type="entry name" value="PROKAR_LIPOPROTEIN"/>
    <property type="match status" value="1"/>
</dbReference>
<proteinExistence type="inferred from homology"/>
<comment type="subcellular location">
    <subcellularLocation>
        <location evidence="1">Cell outer membrane</location>
    </subcellularLocation>
</comment>
<evidence type="ECO:0000256" key="5">
    <source>
        <dbReference type="ARBA" id="ARBA00023237"/>
    </source>
</evidence>
<dbReference type="SUPFAM" id="SSF48452">
    <property type="entry name" value="TPR-like"/>
    <property type="match status" value="1"/>
</dbReference>
<sequence length="568" mass="63361">MRKRNNLLKSLAAATFVFTLLLGCSEDYLDVSPKGVLTPNVLASVNGLDALLLAAYGGLDGHTGGATNLGWQNDHTNWLYGEVASDNALKGSTIGDQPDMNLLEQGQMSPSSPYMDALWGSIYEGVARSNSVLQILSMAEGLSDADQNRIAGEARFLRAHYHHYGRRYFNRIPYIDETVTDFRVPNDHDIFPEIEADYKFAIENLPLNPTQVGRAHRSAAQASLAKLYMDKGDFANAKPLLDAIINSGRYKLFDNYNDNFVMDYEKDITNTEFIFQIQSLSRQGELNGRLVNGIAQLHGCCGFLQPSQNLVNAHKTDTNGLPLLDTYDDIDLGNDQGLETAQPYTPPTDNLDPRLDFTVARRGIPFLDFKISLIPGDPNLFPGKNYVVDQFTYGPYRAKKFLPTKAEVDGGSFIGTSSINYSIHRYADILLLRAEVAVEENDLGTALDLVNRIRNRAKNGKVVRFADGTPSANYVIEPYTTFPNQDFARKAVRHERRLELALEGFRWYDLVRWGIAKETILNYFKTEDRPLLTALGTFTSDFLPIPSNQIDITRDDGGNPTLVQNPGY</sequence>
<evidence type="ECO:0000256" key="4">
    <source>
        <dbReference type="ARBA" id="ARBA00023136"/>
    </source>
</evidence>
<dbReference type="InterPro" id="IPR012944">
    <property type="entry name" value="SusD_RagB_dom"/>
</dbReference>
<evidence type="ECO:0000256" key="2">
    <source>
        <dbReference type="ARBA" id="ARBA00006275"/>
    </source>
</evidence>
<evidence type="ECO:0000259" key="6">
    <source>
        <dbReference type="Pfam" id="PF07980"/>
    </source>
</evidence>
<accession>A0A1H6ALT5</accession>
<keyword evidence="5" id="KW-0998">Cell outer membrane</keyword>